<keyword evidence="2" id="KW-0808">Transferase</keyword>
<dbReference type="InterPro" id="IPR043502">
    <property type="entry name" value="DNA/RNA_pol_sf"/>
</dbReference>
<dbReference type="SUPFAM" id="SSF56672">
    <property type="entry name" value="DNA/RNA polymerases"/>
    <property type="match status" value="1"/>
</dbReference>
<accession>A0ABU6J152</accession>
<keyword evidence="2" id="KW-0548">Nucleotidyltransferase</keyword>
<dbReference type="EMBL" id="JAYMFH010000015">
    <property type="protein sequence ID" value="MEC4295636.1"/>
    <property type="molecule type" value="Genomic_DNA"/>
</dbReference>
<comment type="caution">
    <text evidence="2">The sequence shown here is derived from an EMBL/GenBank/DDBJ whole genome shotgun (WGS) entry which is preliminary data.</text>
</comment>
<dbReference type="Pfam" id="PF00078">
    <property type="entry name" value="RVT_1"/>
    <property type="match status" value="1"/>
</dbReference>
<name>A0ABU6J152_9ACTN</name>
<evidence type="ECO:0000259" key="1">
    <source>
        <dbReference type="Pfam" id="PF00078"/>
    </source>
</evidence>
<dbReference type="GO" id="GO:0003964">
    <property type="term" value="F:RNA-directed DNA polymerase activity"/>
    <property type="evidence" value="ECO:0007669"/>
    <property type="project" value="UniProtKB-KW"/>
</dbReference>
<dbReference type="Proteomes" id="UP001343724">
    <property type="component" value="Unassembled WGS sequence"/>
</dbReference>
<evidence type="ECO:0000313" key="2">
    <source>
        <dbReference type="EMBL" id="MEC4295636.1"/>
    </source>
</evidence>
<keyword evidence="2" id="KW-0378">Hydrolase</keyword>
<dbReference type="GO" id="GO:0016787">
    <property type="term" value="F:hydrolase activity"/>
    <property type="evidence" value="ECO:0007669"/>
    <property type="project" value="UniProtKB-KW"/>
</dbReference>
<gene>
    <name evidence="2" type="ORF">VJ920_09965</name>
</gene>
<sequence>MNSEERREGRYRRRRARREARRREAVLATGGMDAALSLRALVDASRRCQRGVAWKRSVQGFCLNRVLQCARLHREWLAGSYAPGEALRFKVGERGKTRDISAVPFRDRVVQRALCDTALVPLVRRTLIYDNGASLKGKGTAFALDRLERHLREHCREHGVRGGILLFDFSRFFASIDVDRLVEMLGRATGYPPLVRFSEPFLRGEPQGLGLGNQTSQIGAILYPSAVDHWAKEVRQVRGYGRYMDDGYAIFADWDEMRAFASAFRRRCAELGLALNERKFRMVPVGQPFVFLKTRFQADSRGGVHRRVCAEGIKRQKRRLRKFAGMIAEGRIGYADAARSYASWRGTLARGDAVGLLQCKMDRYFWETIGLPWRECLDR</sequence>
<feature type="domain" description="Reverse transcriptase" evidence="1">
    <location>
        <begin position="94"/>
        <end position="283"/>
    </location>
</feature>
<proteinExistence type="predicted"/>
<evidence type="ECO:0000313" key="3">
    <source>
        <dbReference type="Proteomes" id="UP001343724"/>
    </source>
</evidence>
<keyword evidence="3" id="KW-1185">Reference proteome</keyword>
<dbReference type="RefSeq" id="WP_326455032.1">
    <property type="nucleotide sequence ID" value="NZ_JAYMFH010000015.1"/>
</dbReference>
<dbReference type="InterPro" id="IPR000477">
    <property type="entry name" value="RT_dom"/>
</dbReference>
<protein>
    <submittedName>
        <fullName evidence="2">RNA-directed DNA polymerase</fullName>
    </submittedName>
</protein>
<dbReference type="CDD" id="cd01646">
    <property type="entry name" value="RT_Bac_retron_I"/>
    <property type="match status" value="1"/>
</dbReference>
<reference evidence="2 3" key="1">
    <citation type="submission" date="2024-01" db="EMBL/GenBank/DDBJ databases">
        <title>novel species in genus Adlercreutzia.</title>
        <authorList>
            <person name="Liu X."/>
        </authorList>
    </citation>
    <scope>NUCLEOTIDE SEQUENCE [LARGE SCALE GENOMIC DNA]</scope>
    <source>
        <strain evidence="2 3">R22</strain>
    </source>
</reference>
<keyword evidence="2" id="KW-0695">RNA-directed DNA polymerase</keyword>
<organism evidence="2 3">
    <name type="scientific">Adlercreutzia shanghongiae</name>
    <dbReference type="NCBI Taxonomy" id="3111773"/>
    <lineage>
        <taxon>Bacteria</taxon>
        <taxon>Bacillati</taxon>
        <taxon>Actinomycetota</taxon>
        <taxon>Coriobacteriia</taxon>
        <taxon>Eggerthellales</taxon>
        <taxon>Eggerthellaceae</taxon>
        <taxon>Adlercreutzia</taxon>
    </lineage>
</organism>